<dbReference type="Pfam" id="PF12799">
    <property type="entry name" value="LRR_4"/>
    <property type="match status" value="2"/>
</dbReference>
<dbReference type="SUPFAM" id="SSF52058">
    <property type="entry name" value="L domain-like"/>
    <property type="match status" value="1"/>
</dbReference>
<proteinExistence type="predicted"/>
<protein>
    <submittedName>
        <fullName evidence="3">Leucine-rich repeat domain-containing protein</fullName>
    </submittedName>
    <submittedName>
        <fullName evidence="4">Leucine-rich_repeat domain-containing protein</fullName>
    </submittedName>
</protein>
<evidence type="ECO:0000313" key="4">
    <source>
        <dbReference type="EMBL" id="CAL6061992.1"/>
    </source>
</evidence>
<dbReference type="Gene3D" id="3.80.10.10">
    <property type="entry name" value="Ribonuclease Inhibitor"/>
    <property type="match status" value="1"/>
</dbReference>
<dbReference type="InterPro" id="IPR001611">
    <property type="entry name" value="Leu-rich_rpt"/>
</dbReference>
<gene>
    <name evidence="3" type="ORF">HINF_LOCUS36992</name>
    <name evidence="4" type="ORF">HINF_LOCUS49975</name>
</gene>
<keyword evidence="2" id="KW-0677">Repeat</keyword>
<organism evidence="3">
    <name type="scientific">Hexamita inflata</name>
    <dbReference type="NCBI Taxonomy" id="28002"/>
    <lineage>
        <taxon>Eukaryota</taxon>
        <taxon>Metamonada</taxon>
        <taxon>Diplomonadida</taxon>
        <taxon>Hexamitidae</taxon>
        <taxon>Hexamitinae</taxon>
        <taxon>Hexamita</taxon>
    </lineage>
</organism>
<comment type="caution">
    <text evidence="3">The sequence shown here is derived from an EMBL/GenBank/DDBJ whole genome shotgun (WGS) entry which is preliminary data.</text>
</comment>
<reference evidence="3" key="1">
    <citation type="submission" date="2023-06" db="EMBL/GenBank/DDBJ databases">
        <authorList>
            <person name="Kurt Z."/>
        </authorList>
    </citation>
    <scope>NUCLEOTIDE SEQUENCE</scope>
</reference>
<keyword evidence="5" id="KW-1185">Reference proteome</keyword>
<name>A0AA86UFL6_9EUKA</name>
<sequence length="297" mass="34400">MNLSDEDFEELYRDDIEDETLEIEDDIQLQSISFVNKLPISKLILSQCCGGITLQRTQSNITNLTIYQCDLSSINGIKQMMQLRELDLSVNNVSDISELSYLTALQKLDLDANRIADISALSKLVKLQVLSVFGNQIRDIQYISNLVNLEILNISNNQIIDISPLRYIKQLRELFMQNNQVVHIESLAYFNLQYLDLSHNFIFDLKPIAHKHFSSYLKMAQKAPTPFQTLFSNKLKSIFKLNYDIYTIQKHSHKQHLQTVNKINRVKSELQKAVKCYTELSQALMVLTQTEDRSFLQ</sequence>
<keyword evidence="1" id="KW-0433">Leucine-rich repeat</keyword>
<dbReference type="SMART" id="SM00365">
    <property type="entry name" value="LRR_SD22"/>
    <property type="match status" value="6"/>
</dbReference>
<evidence type="ECO:0000256" key="2">
    <source>
        <dbReference type="ARBA" id="ARBA00022737"/>
    </source>
</evidence>
<evidence type="ECO:0000256" key="1">
    <source>
        <dbReference type="ARBA" id="ARBA00022614"/>
    </source>
</evidence>
<reference evidence="4 5" key="2">
    <citation type="submission" date="2024-07" db="EMBL/GenBank/DDBJ databases">
        <authorList>
            <person name="Akdeniz Z."/>
        </authorList>
    </citation>
    <scope>NUCLEOTIDE SEQUENCE [LARGE SCALE GENOMIC DNA]</scope>
</reference>
<dbReference type="EMBL" id="CATOUU010000796">
    <property type="protein sequence ID" value="CAI9949347.1"/>
    <property type="molecule type" value="Genomic_DNA"/>
</dbReference>
<dbReference type="InterPro" id="IPR025875">
    <property type="entry name" value="Leu-rich_rpt_4"/>
</dbReference>
<dbReference type="Pfam" id="PF00560">
    <property type="entry name" value="LRR_1"/>
    <property type="match status" value="1"/>
</dbReference>
<dbReference type="PANTHER" id="PTHR46652:SF3">
    <property type="entry name" value="LEUCINE-RICH REPEAT-CONTAINING PROTEIN 9"/>
    <property type="match status" value="1"/>
</dbReference>
<dbReference type="PANTHER" id="PTHR46652">
    <property type="entry name" value="LEUCINE-RICH REPEAT AND IQ DOMAIN-CONTAINING PROTEIN 1-RELATED"/>
    <property type="match status" value="1"/>
</dbReference>
<evidence type="ECO:0000313" key="3">
    <source>
        <dbReference type="EMBL" id="CAI9949347.1"/>
    </source>
</evidence>
<dbReference type="PROSITE" id="PS51450">
    <property type="entry name" value="LRR"/>
    <property type="match status" value="5"/>
</dbReference>
<dbReference type="Proteomes" id="UP001642409">
    <property type="component" value="Unassembled WGS sequence"/>
</dbReference>
<dbReference type="InterPro" id="IPR032675">
    <property type="entry name" value="LRR_dom_sf"/>
</dbReference>
<dbReference type="EMBL" id="CAXDID020000237">
    <property type="protein sequence ID" value="CAL6061992.1"/>
    <property type="molecule type" value="Genomic_DNA"/>
</dbReference>
<dbReference type="AlphaFoldDB" id="A0AA86UFL6"/>
<dbReference type="InterPro" id="IPR050836">
    <property type="entry name" value="SDS22/Internalin_LRR"/>
</dbReference>
<accession>A0AA86UFL6</accession>
<evidence type="ECO:0000313" key="5">
    <source>
        <dbReference type="Proteomes" id="UP001642409"/>
    </source>
</evidence>